<evidence type="ECO:0000256" key="5">
    <source>
        <dbReference type="SAM" id="MobiDB-lite"/>
    </source>
</evidence>
<dbReference type="Pfam" id="PF04932">
    <property type="entry name" value="Wzy_C"/>
    <property type="match status" value="1"/>
</dbReference>
<evidence type="ECO:0000259" key="7">
    <source>
        <dbReference type="Pfam" id="PF04932"/>
    </source>
</evidence>
<feature type="transmembrane region" description="Helical" evidence="6">
    <location>
        <begin position="35"/>
        <end position="56"/>
    </location>
</feature>
<feature type="domain" description="O-antigen ligase-related" evidence="7">
    <location>
        <begin position="223"/>
        <end position="339"/>
    </location>
</feature>
<dbReference type="PANTHER" id="PTHR37422:SF13">
    <property type="entry name" value="LIPOPOLYSACCHARIDE BIOSYNTHESIS PROTEIN PA4999-RELATED"/>
    <property type="match status" value="1"/>
</dbReference>
<feature type="transmembrane region" description="Helical" evidence="6">
    <location>
        <begin position="401"/>
        <end position="420"/>
    </location>
</feature>
<comment type="caution">
    <text evidence="8">The sequence shown here is derived from an EMBL/GenBank/DDBJ whole genome shotgun (WGS) entry which is preliminary data.</text>
</comment>
<dbReference type="Proteomes" id="UP000419743">
    <property type="component" value="Unassembled WGS sequence"/>
</dbReference>
<evidence type="ECO:0000256" key="6">
    <source>
        <dbReference type="SAM" id="Phobius"/>
    </source>
</evidence>
<feature type="region of interest" description="Disordered" evidence="5">
    <location>
        <begin position="497"/>
        <end position="524"/>
    </location>
</feature>
<keyword evidence="9" id="KW-1185">Reference proteome</keyword>
<dbReference type="PANTHER" id="PTHR37422">
    <property type="entry name" value="TEICHURONIC ACID BIOSYNTHESIS PROTEIN TUAE"/>
    <property type="match status" value="1"/>
</dbReference>
<feature type="transmembrane region" description="Helical" evidence="6">
    <location>
        <begin position="99"/>
        <end position="117"/>
    </location>
</feature>
<evidence type="ECO:0000256" key="4">
    <source>
        <dbReference type="ARBA" id="ARBA00023136"/>
    </source>
</evidence>
<evidence type="ECO:0000256" key="2">
    <source>
        <dbReference type="ARBA" id="ARBA00022692"/>
    </source>
</evidence>
<dbReference type="GO" id="GO:0016874">
    <property type="term" value="F:ligase activity"/>
    <property type="evidence" value="ECO:0007669"/>
    <property type="project" value="UniProtKB-KW"/>
</dbReference>
<keyword evidence="2 6" id="KW-0812">Transmembrane</keyword>
<protein>
    <submittedName>
        <fullName evidence="8">O-Antigen ligase</fullName>
    </submittedName>
</protein>
<dbReference type="InterPro" id="IPR051533">
    <property type="entry name" value="WaaL-like"/>
</dbReference>
<evidence type="ECO:0000313" key="8">
    <source>
        <dbReference type="EMBL" id="VZO36639.1"/>
    </source>
</evidence>
<dbReference type="GO" id="GO:0016020">
    <property type="term" value="C:membrane"/>
    <property type="evidence" value="ECO:0007669"/>
    <property type="project" value="UniProtKB-SubCell"/>
</dbReference>
<proteinExistence type="predicted"/>
<feature type="transmembrane region" description="Helical" evidence="6">
    <location>
        <begin position="129"/>
        <end position="149"/>
    </location>
</feature>
<feature type="transmembrane region" description="Helical" evidence="6">
    <location>
        <begin position="217"/>
        <end position="233"/>
    </location>
</feature>
<evidence type="ECO:0000313" key="9">
    <source>
        <dbReference type="Proteomes" id="UP000419743"/>
    </source>
</evidence>
<feature type="transmembrane region" description="Helical" evidence="6">
    <location>
        <begin position="190"/>
        <end position="210"/>
    </location>
</feature>
<feature type="transmembrane region" description="Helical" evidence="6">
    <location>
        <begin position="336"/>
        <end position="357"/>
    </location>
</feature>
<keyword evidence="4 6" id="KW-0472">Membrane</keyword>
<feature type="transmembrane region" description="Helical" evidence="6">
    <location>
        <begin position="377"/>
        <end position="395"/>
    </location>
</feature>
<reference evidence="8 9" key="1">
    <citation type="submission" date="2019-11" db="EMBL/GenBank/DDBJ databases">
        <authorList>
            <person name="Criscuolo A."/>
        </authorList>
    </citation>
    <scope>NUCLEOTIDE SEQUENCE [LARGE SCALE GENOMIC DNA]</scope>
    <source>
        <strain evidence="8">CIP111667</strain>
    </source>
</reference>
<feature type="transmembrane region" description="Helical" evidence="6">
    <location>
        <begin position="68"/>
        <end position="87"/>
    </location>
</feature>
<evidence type="ECO:0000256" key="3">
    <source>
        <dbReference type="ARBA" id="ARBA00022989"/>
    </source>
</evidence>
<dbReference type="AlphaFoldDB" id="A0A7M4DI75"/>
<organism evidence="8 9">
    <name type="scientific">Occultella aeris</name>
    <dbReference type="NCBI Taxonomy" id="2761496"/>
    <lineage>
        <taxon>Bacteria</taxon>
        <taxon>Bacillati</taxon>
        <taxon>Actinomycetota</taxon>
        <taxon>Actinomycetes</taxon>
        <taxon>Micrococcales</taxon>
        <taxon>Ruaniaceae</taxon>
        <taxon>Occultella</taxon>
    </lineage>
</organism>
<dbReference type="InterPro" id="IPR007016">
    <property type="entry name" value="O-antigen_ligase-rel_domated"/>
</dbReference>
<accession>A0A7M4DI75</accession>
<name>A0A7M4DI75_9MICO</name>
<evidence type="ECO:0000256" key="1">
    <source>
        <dbReference type="ARBA" id="ARBA00004141"/>
    </source>
</evidence>
<feature type="transmembrane region" description="Helical" evidence="6">
    <location>
        <begin position="263"/>
        <end position="281"/>
    </location>
</feature>
<feature type="transmembrane region" description="Helical" evidence="6">
    <location>
        <begin position="239"/>
        <end position="256"/>
    </location>
</feature>
<keyword evidence="8" id="KW-0436">Ligase</keyword>
<keyword evidence="3 6" id="KW-1133">Transmembrane helix</keyword>
<sequence length="524" mass="56701">MVIRVWRLSIVILLFLFLALQFLIPARLVIGGLGAVGRPSVAVGILLAFVWLVSAVRQRQLPAGRQPIRWLIGFYLMVQLVGLAVGYDRGLPEAEATSAQRWTIYIVSMIGVALAMAEGLKTRRQLDTVLRGLVGFAGFMAFVGTLQYFRLVDLTQYIRIPGLRTNSDLIGVAARGDGGFSRVAGTANHYIEFGVVLALVLPLAIHYAVFSPKGVRRVLSWVLVALIGSAIPFSISRAAIVTVAVTMLLMVTVWTWRTRYNAAVIIVVAMGAFHVVNRGLLGTIRSLFTNLDNDPSIQNRLGDTAYVWQLFDHRPWLGRGPGTFLPASYRLLDNQLYGTLIVGGVLGMLALLLLFMVPYLMGRSMRLRGSDQETRHLGQALAVVFPAALVASGTFDSFGFATFLSVVFIAVGAVGALWRLSGASPTRPMQAAQPGDKWVATPMTAHLRDRIRTAFAATRERPGIRTAFEPMMPIAGRDLDREDVTYDGASSQVTTVEVADPDGVGAEGSAPSRGRHALSGAGAP</sequence>
<gene>
    <name evidence="8" type="ORF">HALOF300_01826</name>
</gene>
<dbReference type="EMBL" id="CACRYJ010000025">
    <property type="protein sequence ID" value="VZO36639.1"/>
    <property type="molecule type" value="Genomic_DNA"/>
</dbReference>
<comment type="subcellular location">
    <subcellularLocation>
        <location evidence="1">Membrane</location>
        <topology evidence="1">Multi-pass membrane protein</topology>
    </subcellularLocation>
</comment>